<dbReference type="SMART" id="SM00387">
    <property type="entry name" value="HATPase_c"/>
    <property type="match status" value="1"/>
</dbReference>
<dbReference type="Pfam" id="PF02518">
    <property type="entry name" value="HATPase_c"/>
    <property type="match status" value="1"/>
</dbReference>
<protein>
    <recommendedName>
        <fullName evidence="2">histidine kinase</fullName>
        <ecNumber evidence="2">2.7.13.3</ecNumber>
    </recommendedName>
</protein>
<feature type="domain" description="Histidine kinase" evidence="7">
    <location>
        <begin position="1"/>
        <end position="112"/>
    </location>
</feature>
<evidence type="ECO:0000313" key="8">
    <source>
        <dbReference type="EMBL" id="BBH87171.1"/>
    </source>
</evidence>
<comment type="catalytic activity">
    <reaction evidence="1">
        <text>ATP + protein L-histidine = ADP + protein N-phospho-L-histidine.</text>
        <dbReference type="EC" id="2.7.13.3"/>
    </reaction>
</comment>
<evidence type="ECO:0000259" key="7">
    <source>
        <dbReference type="PROSITE" id="PS50109"/>
    </source>
</evidence>
<dbReference type="PANTHER" id="PTHR43547:SF2">
    <property type="entry name" value="HYBRID SIGNAL TRANSDUCTION HISTIDINE KINASE C"/>
    <property type="match status" value="1"/>
</dbReference>
<dbReference type="InterPro" id="IPR004358">
    <property type="entry name" value="Sig_transdc_His_kin-like_C"/>
</dbReference>
<dbReference type="InterPro" id="IPR003594">
    <property type="entry name" value="HATPase_dom"/>
</dbReference>
<dbReference type="InterPro" id="IPR036890">
    <property type="entry name" value="HATPase_C_sf"/>
</dbReference>
<evidence type="ECO:0000256" key="1">
    <source>
        <dbReference type="ARBA" id="ARBA00000085"/>
    </source>
</evidence>
<evidence type="ECO:0000256" key="6">
    <source>
        <dbReference type="SAM" id="MobiDB-lite"/>
    </source>
</evidence>
<dbReference type="EC" id="2.7.13.3" evidence="2"/>
<keyword evidence="4" id="KW-0418">Kinase</keyword>
<keyword evidence="3" id="KW-0597">Phosphoprotein</keyword>
<dbReference type="CDD" id="cd00075">
    <property type="entry name" value="HATPase"/>
    <property type="match status" value="1"/>
</dbReference>
<feature type="region of interest" description="Disordered" evidence="6">
    <location>
        <begin position="110"/>
        <end position="132"/>
    </location>
</feature>
<name>A0A455SIM4_9CHLR</name>
<dbReference type="AlphaFoldDB" id="A0A455SIM4"/>
<dbReference type="SUPFAM" id="SSF55874">
    <property type="entry name" value="ATPase domain of HSP90 chaperone/DNA topoisomerase II/histidine kinase"/>
    <property type="match status" value="1"/>
</dbReference>
<dbReference type="InterPro" id="IPR005467">
    <property type="entry name" value="His_kinase_dom"/>
</dbReference>
<feature type="compositionally biased region" description="Basic and acidic residues" evidence="6">
    <location>
        <begin position="117"/>
        <end position="132"/>
    </location>
</feature>
<sequence>MLLFQELFDNAIQHTPAGSPILVTLKPGEPLESQPSIEIQIQTKEGFISPEHLHLIFQRFYRVDTSLTRTARGLGVGLALCQHIIYLHQGTIWAESDPHSGCTFHITLPVTEGDQQETGRTHARKEDNHPGR</sequence>
<evidence type="ECO:0000256" key="2">
    <source>
        <dbReference type="ARBA" id="ARBA00012438"/>
    </source>
</evidence>
<dbReference type="PROSITE" id="PS50109">
    <property type="entry name" value="HIS_KIN"/>
    <property type="match status" value="1"/>
</dbReference>
<dbReference type="PANTHER" id="PTHR43547">
    <property type="entry name" value="TWO-COMPONENT HISTIDINE KINASE"/>
    <property type="match status" value="1"/>
</dbReference>
<organism evidence="8">
    <name type="scientific">Thermosporothrix sp. COM3</name>
    <dbReference type="NCBI Taxonomy" id="2490863"/>
    <lineage>
        <taxon>Bacteria</taxon>
        <taxon>Bacillati</taxon>
        <taxon>Chloroflexota</taxon>
        <taxon>Ktedonobacteria</taxon>
        <taxon>Ktedonobacterales</taxon>
        <taxon>Thermosporotrichaceae</taxon>
        <taxon>Thermosporothrix</taxon>
    </lineage>
</organism>
<evidence type="ECO:0000256" key="4">
    <source>
        <dbReference type="ARBA" id="ARBA00022777"/>
    </source>
</evidence>
<dbReference type="EMBL" id="AP019376">
    <property type="protein sequence ID" value="BBH87171.1"/>
    <property type="molecule type" value="Genomic_DNA"/>
</dbReference>
<gene>
    <name evidence="8" type="ORF">KTC_19220</name>
</gene>
<keyword evidence="4" id="KW-0808">Transferase</keyword>
<keyword evidence="5" id="KW-0902">Two-component regulatory system</keyword>
<accession>A0A455SIM4</accession>
<dbReference type="Gene3D" id="3.30.565.10">
    <property type="entry name" value="Histidine kinase-like ATPase, C-terminal domain"/>
    <property type="match status" value="1"/>
</dbReference>
<dbReference type="PRINTS" id="PR00344">
    <property type="entry name" value="BCTRLSENSOR"/>
</dbReference>
<evidence type="ECO:0000256" key="3">
    <source>
        <dbReference type="ARBA" id="ARBA00022553"/>
    </source>
</evidence>
<evidence type="ECO:0000256" key="5">
    <source>
        <dbReference type="ARBA" id="ARBA00023012"/>
    </source>
</evidence>
<dbReference type="GO" id="GO:0000155">
    <property type="term" value="F:phosphorelay sensor kinase activity"/>
    <property type="evidence" value="ECO:0007669"/>
    <property type="project" value="TreeGrafter"/>
</dbReference>
<proteinExistence type="predicted"/>
<reference evidence="8" key="1">
    <citation type="submission" date="2018-12" db="EMBL/GenBank/DDBJ databases">
        <title>Novel natural products biosynthetic potential of the class Ktedonobacteria.</title>
        <authorList>
            <person name="Zheng Y."/>
            <person name="Saitou A."/>
            <person name="Wang C.M."/>
            <person name="Toyoda A."/>
            <person name="Minakuchi Y."/>
            <person name="Sekiguchi Y."/>
            <person name="Ueda K."/>
            <person name="Takano H."/>
            <person name="Sakai Y."/>
            <person name="Yokota A."/>
            <person name="Yabe S."/>
        </authorList>
    </citation>
    <scope>NUCLEOTIDE SEQUENCE</scope>
    <source>
        <strain evidence="8">COM3</strain>
    </source>
</reference>